<dbReference type="Proteomes" id="UP001165960">
    <property type="component" value="Unassembled WGS sequence"/>
</dbReference>
<proteinExistence type="predicted"/>
<evidence type="ECO:0000313" key="2">
    <source>
        <dbReference type="Proteomes" id="UP001165960"/>
    </source>
</evidence>
<keyword evidence="2" id="KW-1185">Reference proteome</keyword>
<dbReference type="EMBL" id="QTSX02005741">
    <property type="protein sequence ID" value="KAJ9058124.1"/>
    <property type="molecule type" value="Genomic_DNA"/>
</dbReference>
<sequence length="231" mass="26313">MLVPIAYCCRIIKCLDKATLILVLRAKIIKMTNTFLKQITEFINHPEHRPILAIVKGFRNGIVYGTKVRFPHALVMTILFRSGTFKQKADVIFQATRTHARNLGIFVTLYKTGMLLLSHLNDGKEGSSYAFLSGLVGGYFVFGKETSINKQIVLYLFARVAMGLGNLPVKYGVISQPDAYPLFAALIWGTVMWLFRHEPDVLQPSLRASMQYLYIDSNYWSSLKTFLWHNK</sequence>
<comment type="caution">
    <text evidence="1">The sequence shown here is derived from an EMBL/GenBank/DDBJ whole genome shotgun (WGS) entry which is preliminary data.</text>
</comment>
<evidence type="ECO:0000313" key="1">
    <source>
        <dbReference type="EMBL" id="KAJ9058124.1"/>
    </source>
</evidence>
<protein>
    <submittedName>
        <fullName evidence="1">Uncharacterized protein</fullName>
    </submittedName>
</protein>
<gene>
    <name evidence="1" type="ORF">DSO57_1015546</name>
</gene>
<accession>A0ACC2S746</accession>
<reference evidence="1" key="1">
    <citation type="submission" date="2022-04" db="EMBL/GenBank/DDBJ databases">
        <title>Genome of the entomopathogenic fungus Entomophthora muscae.</title>
        <authorList>
            <person name="Elya C."/>
            <person name="Lovett B.R."/>
            <person name="Lee E."/>
            <person name="Macias A.M."/>
            <person name="Hajek A.E."/>
            <person name="De Bivort B.L."/>
            <person name="Kasson M.T."/>
            <person name="De Fine Licht H.H."/>
            <person name="Stajich J.E."/>
        </authorList>
    </citation>
    <scope>NUCLEOTIDE SEQUENCE</scope>
    <source>
        <strain evidence="1">Berkeley</strain>
    </source>
</reference>
<organism evidence="1 2">
    <name type="scientific">Entomophthora muscae</name>
    <dbReference type="NCBI Taxonomy" id="34485"/>
    <lineage>
        <taxon>Eukaryota</taxon>
        <taxon>Fungi</taxon>
        <taxon>Fungi incertae sedis</taxon>
        <taxon>Zoopagomycota</taxon>
        <taxon>Entomophthoromycotina</taxon>
        <taxon>Entomophthoromycetes</taxon>
        <taxon>Entomophthorales</taxon>
        <taxon>Entomophthoraceae</taxon>
        <taxon>Entomophthora</taxon>
    </lineage>
</organism>
<name>A0ACC2S746_9FUNG</name>